<dbReference type="OrthoDB" id="244190at2759"/>
<keyword evidence="2" id="KW-0472">Membrane</keyword>
<dbReference type="Pfam" id="PF05739">
    <property type="entry name" value="SNARE"/>
    <property type="match status" value="1"/>
</dbReference>
<dbReference type="PROSITE" id="PS50192">
    <property type="entry name" value="T_SNARE"/>
    <property type="match status" value="1"/>
</dbReference>
<dbReference type="GO" id="GO:0005484">
    <property type="term" value="F:SNAP receptor activity"/>
    <property type="evidence" value="ECO:0007669"/>
    <property type="project" value="TreeGrafter"/>
</dbReference>
<dbReference type="PANTHER" id="PTHR19957">
    <property type="entry name" value="SYNTAXIN"/>
    <property type="match status" value="1"/>
</dbReference>
<keyword evidence="2" id="KW-1133">Transmembrane helix</keyword>
<dbReference type="PANTHER" id="PTHR19957:SF423">
    <property type="entry name" value="SYNTAXIN-8-RELATED"/>
    <property type="match status" value="1"/>
</dbReference>
<accession>A0A1G4MC74</accession>
<gene>
    <name evidence="4" type="ORF">LAFE_0D10726G</name>
</gene>
<dbReference type="SMART" id="SM00397">
    <property type="entry name" value="t_SNARE"/>
    <property type="match status" value="1"/>
</dbReference>
<evidence type="ECO:0000313" key="5">
    <source>
        <dbReference type="Proteomes" id="UP000190831"/>
    </source>
</evidence>
<dbReference type="AlphaFoldDB" id="A0A1G4MC74"/>
<keyword evidence="1" id="KW-0175">Coiled coil</keyword>
<dbReference type="SUPFAM" id="SSF58038">
    <property type="entry name" value="SNARE fusion complex"/>
    <property type="match status" value="1"/>
</dbReference>
<evidence type="ECO:0000259" key="3">
    <source>
        <dbReference type="PROSITE" id="PS50192"/>
    </source>
</evidence>
<dbReference type="GO" id="GO:0031201">
    <property type="term" value="C:SNARE complex"/>
    <property type="evidence" value="ECO:0007669"/>
    <property type="project" value="TreeGrafter"/>
</dbReference>
<keyword evidence="2" id="KW-0812">Transmembrane</keyword>
<dbReference type="GO" id="GO:0000149">
    <property type="term" value="F:SNARE binding"/>
    <property type="evidence" value="ECO:0007669"/>
    <property type="project" value="TreeGrafter"/>
</dbReference>
<evidence type="ECO:0000256" key="2">
    <source>
        <dbReference type="SAM" id="Phobius"/>
    </source>
</evidence>
<organism evidence="4 5">
    <name type="scientific">Lachancea fermentati</name>
    <name type="common">Zygosaccharomyces fermentati</name>
    <dbReference type="NCBI Taxonomy" id="4955"/>
    <lineage>
        <taxon>Eukaryota</taxon>
        <taxon>Fungi</taxon>
        <taxon>Dikarya</taxon>
        <taxon>Ascomycota</taxon>
        <taxon>Saccharomycotina</taxon>
        <taxon>Saccharomycetes</taxon>
        <taxon>Saccharomycetales</taxon>
        <taxon>Saccharomycetaceae</taxon>
        <taxon>Lachancea</taxon>
    </lineage>
</organism>
<dbReference type="GO" id="GO:0006886">
    <property type="term" value="P:intracellular protein transport"/>
    <property type="evidence" value="ECO:0007669"/>
    <property type="project" value="TreeGrafter"/>
</dbReference>
<keyword evidence="5" id="KW-1185">Reference proteome</keyword>
<evidence type="ECO:0000313" key="4">
    <source>
        <dbReference type="EMBL" id="SCW01354.1"/>
    </source>
</evidence>
<evidence type="ECO:0000256" key="1">
    <source>
        <dbReference type="SAM" id="Coils"/>
    </source>
</evidence>
<feature type="domain" description="T-SNARE coiled-coil homology" evidence="3">
    <location>
        <begin position="180"/>
        <end position="218"/>
    </location>
</feature>
<dbReference type="InterPro" id="IPR000727">
    <property type="entry name" value="T_SNARE_dom"/>
</dbReference>
<dbReference type="Proteomes" id="UP000190831">
    <property type="component" value="Chromosome D"/>
</dbReference>
<proteinExistence type="predicted"/>
<dbReference type="GO" id="GO:0006906">
    <property type="term" value="P:vesicle fusion"/>
    <property type="evidence" value="ECO:0007669"/>
    <property type="project" value="TreeGrafter"/>
</dbReference>
<sequence>MELLRLSYEVERLCDIIEERSRLVSVLKIAPSKNDTMALKKQLNETLDLLQEAVKTITPEDQSSLNDCITKYNEALSEIPDDSVNKSLYVFEKRPSPESGASLSSQESKRVRFKDDLVEYEEQKQPEPAFKPYTDKLNEEDTLEQDKSDLFGEHGKATSQESSYSIAPQLSNQEIFIQQQQQLLEQDSHLEDLSQSVHRAHDISLDINHEMTDQNDGVLRDLESLVDNSGRNLDRAKQRLEIFERSARENGPCLLIVLLTLILILLLAI</sequence>
<reference evidence="4 5" key="1">
    <citation type="submission" date="2016-03" db="EMBL/GenBank/DDBJ databases">
        <authorList>
            <person name="Devillers H."/>
        </authorList>
    </citation>
    <scope>NUCLEOTIDE SEQUENCE [LARGE SCALE GENOMIC DNA]</scope>
    <source>
        <strain evidence="4">CBS 6772</strain>
    </source>
</reference>
<protein>
    <submittedName>
        <fullName evidence="4">LAFE_0D10726g1_1</fullName>
    </submittedName>
</protein>
<name>A0A1G4MC74_LACFM</name>
<feature type="transmembrane region" description="Helical" evidence="2">
    <location>
        <begin position="251"/>
        <end position="268"/>
    </location>
</feature>
<dbReference type="InterPro" id="IPR045242">
    <property type="entry name" value="Syntaxin"/>
</dbReference>
<dbReference type="CDD" id="cd15859">
    <property type="entry name" value="SNARE_SYN8"/>
    <property type="match status" value="1"/>
</dbReference>
<dbReference type="OMA" id="ELMGTRH"/>
<dbReference type="GO" id="GO:0048278">
    <property type="term" value="P:vesicle docking"/>
    <property type="evidence" value="ECO:0007669"/>
    <property type="project" value="TreeGrafter"/>
</dbReference>
<dbReference type="Gene3D" id="1.20.5.110">
    <property type="match status" value="1"/>
</dbReference>
<feature type="coiled-coil region" evidence="1">
    <location>
        <begin position="219"/>
        <end position="246"/>
    </location>
</feature>
<dbReference type="STRING" id="4955.A0A1G4MC74"/>
<dbReference type="EMBL" id="LT598492">
    <property type="protein sequence ID" value="SCW01354.1"/>
    <property type="molecule type" value="Genomic_DNA"/>
</dbReference>
<dbReference type="GO" id="GO:0012505">
    <property type="term" value="C:endomembrane system"/>
    <property type="evidence" value="ECO:0007669"/>
    <property type="project" value="TreeGrafter"/>
</dbReference>